<evidence type="ECO:0000313" key="3">
    <source>
        <dbReference type="Proteomes" id="UP000276133"/>
    </source>
</evidence>
<reference evidence="2 3" key="1">
    <citation type="journal article" date="2018" name="Sci. Rep.">
        <title>Genomic signatures of local adaptation to the degree of environmental predictability in rotifers.</title>
        <authorList>
            <person name="Franch-Gras L."/>
            <person name="Hahn C."/>
            <person name="Garcia-Roger E.M."/>
            <person name="Carmona M.J."/>
            <person name="Serra M."/>
            <person name="Gomez A."/>
        </authorList>
    </citation>
    <scope>NUCLEOTIDE SEQUENCE [LARGE SCALE GENOMIC DNA]</scope>
    <source>
        <strain evidence="2">HYR1</strain>
    </source>
</reference>
<protein>
    <submittedName>
        <fullName evidence="2">Uncharacterized protein</fullName>
    </submittedName>
</protein>
<keyword evidence="1" id="KW-1133">Transmembrane helix</keyword>
<dbReference type="Proteomes" id="UP000276133">
    <property type="component" value="Unassembled WGS sequence"/>
</dbReference>
<dbReference type="AlphaFoldDB" id="A0A3M7QXM2"/>
<keyword evidence="1" id="KW-0812">Transmembrane</keyword>
<feature type="transmembrane region" description="Helical" evidence="1">
    <location>
        <begin position="49"/>
        <end position="68"/>
    </location>
</feature>
<sequence length="163" mass="19159">MRNTKQIADQITGDEQICYSWLKKNLKIKKSRKIFIQEKYRNRLIKTPGIKLLKFSFIPGFGFIPYLIKVHEFSTLSFSISGNLDKAVSDVTLDLRLLNETSVNVKKTTSLTLIFMFLNMFYDIIFKFQRFFILESNNKFAITEKGIFFSSLKNEHSLETFKK</sequence>
<dbReference type="EMBL" id="REGN01004801">
    <property type="protein sequence ID" value="RNA16137.1"/>
    <property type="molecule type" value="Genomic_DNA"/>
</dbReference>
<organism evidence="2 3">
    <name type="scientific">Brachionus plicatilis</name>
    <name type="common">Marine rotifer</name>
    <name type="synonym">Brachionus muelleri</name>
    <dbReference type="NCBI Taxonomy" id="10195"/>
    <lineage>
        <taxon>Eukaryota</taxon>
        <taxon>Metazoa</taxon>
        <taxon>Spiralia</taxon>
        <taxon>Gnathifera</taxon>
        <taxon>Rotifera</taxon>
        <taxon>Eurotatoria</taxon>
        <taxon>Monogononta</taxon>
        <taxon>Pseudotrocha</taxon>
        <taxon>Ploima</taxon>
        <taxon>Brachionidae</taxon>
        <taxon>Brachionus</taxon>
    </lineage>
</organism>
<keyword evidence="1" id="KW-0472">Membrane</keyword>
<accession>A0A3M7QXM2</accession>
<evidence type="ECO:0000313" key="2">
    <source>
        <dbReference type="EMBL" id="RNA16137.1"/>
    </source>
</evidence>
<feature type="transmembrane region" description="Helical" evidence="1">
    <location>
        <begin position="108"/>
        <end position="126"/>
    </location>
</feature>
<keyword evidence="3" id="KW-1185">Reference proteome</keyword>
<evidence type="ECO:0000256" key="1">
    <source>
        <dbReference type="SAM" id="Phobius"/>
    </source>
</evidence>
<proteinExistence type="predicted"/>
<name>A0A3M7QXM2_BRAPC</name>
<comment type="caution">
    <text evidence="2">The sequence shown here is derived from an EMBL/GenBank/DDBJ whole genome shotgun (WGS) entry which is preliminary data.</text>
</comment>
<gene>
    <name evidence="2" type="ORF">BpHYR1_036711</name>
</gene>